<dbReference type="Proteomes" id="UP000187203">
    <property type="component" value="Unassembled WGS sequence"/>
</dbReference>
<organism evidence="2 3">
    <name type="scientific">Corchorus olitorius</name>
    <dbReference type="NCBI Taxonomy" id="93759"/>
    <lineage>
        <taxon>Eukaryota</taxon>
        <taxon>Viridiplantae</taxon>
        <taxon>Streptophyta</taxon>
        <taxon>Embryophyta</taxon>
        <taxon>Tracheophyta</taxon>
        <taxon>Spermatophyta</taxon>
        <taxon>Magnoliopsida</taxon>
        <taxon>eudicotyledons</taxon>
        <taxon>Gunneridae</taxon>
        <taxon>Pentapetalae</taxon>
        <taxon>rosids</taxon>
        <taxon>malvids</taxon>
        <taxon>Malvales</taxon>
        <taxon>Malvaceae</taxon>
        <taxon>Grewioideae</taxon>
        <taxon>Apeibeae</taxon>
        <taxon>Corchorus</taxon>
    </lineage>
</organism>
<evidence type="ECO:0000313" key="2">
    <source>
        <dbReference type="EMBL" id="OMO52212.1"/>
    </source>
</evidence>
<proteinExistence type="predicted"/>
<dbReference type="PANTHER" id="PTHR35546">
    <property type="entry name" value="F-BOX PROTEIN INTERACTION DOMAIN PROTEIN-RELATED"/>
    <property type="match status" value="1"/>
</dbReference>
<dbReference type="EMBL" id="AWUE01023882">
    <property type="protein sequence ID" value="OMO52212.1"/>
    <property type="molecule type" value="Genomic_DNA"/>
</dbReference>
<gene>
    <name evidence="2" type="ORF">COLO4_37351</name>
</gene>
<dbReference type="InterPro" id="IPR013187">
    <property type="entry name" value="F-box-assoc_dom_typ3"/>
</dbReference>
<dbReference type="InterPro" id="IPR001810">
    <property type="entry name" value="F-box_dom"/>
</dbReference>
<feature type="domain" description="F-box" evidence="1">
    <location>
        <begin position="29"/>
        <end position="69"/>
    </location>
</feature>
<dbReference type="AlphaFoldDB" id="A0A1R3G289"/>
<dbReference type="NCBIfam" id="TIGR01640">
    <property type="entry name" value="F_box_assoc_1"/>
    <property type="match status" value="1"/>
</dbReference>
<accession>A0A1R3G289</accession>
<dbReference type="Gene3D" id="1.20.1280.50">
    <property type="match status" value="1"/>
</dbReference>
<reference evidence="3" key="1">
    <citation type="submission" date="2013-09" db="EMBL/GenBank/DDBJ databases">
        <title>Corchorus olitorius genome sequencing.</title>
        <authorList>
            <person name="Alam M."/>
            <person name="Haque M.S."/>
            <person name="Islam M.S."/>
            <person name="Emdad E.M."/>
            <person name="Islam M.M."/>
            <person name="Ahmed B."/>
            <person name="Halim A."/>
            <person name="Hossen Q.M.M."/>
            <person name="Hossain M.Z."/>
            <person name="Ahmed R."/>
            <person name="Khan M.M."/>
            <person name="Islam R."/>
            <person name="Rashid M.M."/>
            <person name="Khan S.A."/>
            <person name="Rahman M.S."/>
            <person name="Alam M."/>
            <person name="Yahiya A.S."/>
            <person name="Khan M.S."/>
            <person name="Azam M.S."/>
            <person name="Haque T."/>
            <person name="Lashkar M.Z.H."/>
            <person name="Akhand A.I."/>
            <person name="Morshed G."/>
            <person name="Roy S."/>
            <person name="Uddin K.S."/>
            <person name="Rabeya T."/>
            <person name="Hossain A.S."/>
            <person name="Chowdhury A."/>
            <person name="Snigdha A.R."/>
            <person name="Mortoza M.S."/>
            <person name="Matin S.A."/>
            <person name="Hoque S.M.E."/>
            <person name="Islam M.K."/>
            <person name="Roy D.K."/>
            <person name="Haider R."/>
            <person name="Moosa M.M."/>
            <person name="Elias S.M."/>
            <person name="Hasan A.M."/>
            <person name="Jahan S."/>
            <person name="Shafiuddin M."/>
            <person name="Mahmood N."/>
            <person name="Shommy N.S."/>
        </authorList>
    </citation>
    <scope>NUCLEOTIDE SEQUENCE [LARGE SCALE GENOMIC DNA]</scope>
    <source>
        <strain evidence="3">cv. O-4</strain>
    </source>
</reference>
<dbReference type="SMART" id="SM00256">
    <property type="entry name" value="FBOX"/>
    <property type="match status" value="1"/>
</dbReference>
<name>A0A1R3G289_9ROSI</name>
<protein>
    <recommendedName>
        <fullName evidence="1">F-box domain-containing protein</fullName>
    </recommendedName>
</protein>
<dbReference type="Pfam" id="PF08268">
    <property type="entry name" value="FBA_3"/>
    <property type="match status" value="1"/>
</dbReference>
<dbReference type="InterPro" id="IPR017451">
    <property type="entry name" value="F-box-assoc_interact_dom"/>
</dbReference>
<evidence type="ECO:0000259" key="1">
    <source>
        <dbReference type="SMART" id="SM00256"/>
    </source>
</evidence>
<dbReference type="CDD" id="cd22157">
    <property type="entry name" value="F-box_AtFBW1-like"/>
    <property type="match status" value="1"/>
</dbReference>
<sequence>MLSREWLQTLISITNYQYAPSNSAEAIANNQDLLAEILVRLPVKSLVRFKSVSKGWYSFISDPRLSCRLLPDTVSGLFLCKTSRGKLEYEFVPLTHHKPPFKSLTFDDNPSGLRILQSCNGLLCCSSDYAYSNKQDYYIYNPTTKQYFKLPQLAIEDTIKIYGVGLAFDPAKSCHYKVVFVRQANFSDHDKNCYQIEVYSSQTRSWSLSGSQFVAPNGTDFKAGVFCNGAIHWPFRLYFNVDEEKLGEIATMPPIPEEWQERTLPIYFGASRNNLQLIEIYGPLTTQFNIYELQNDYSSWFVKYHVDLEAISAAFPGMMIRNPSGYVFSILSVVREAVDEESYLVLHIPGMAIHYNLKYGIFRKICDFASNDNYPIHNYPRYYWDDASPFIPTLSPV</sequence>
<dbReference type="PANTHER" id="PTHR35546:SF115">
    <property type="entry name" value="F-BOX DOMAIN-CONTAINING PROTEIN"/>
    <property type="match status" value="1"/>
</dbReference>
<dbReference type="STRING" id="93759.A0A1R3G289"/>
<dbReference type="InterPro" id="IPR055290">
    <property type="entry name" value="At3g26010-like"/>
</dbReference>
<dbReference type="InterPro" id="IPR036047">
    <property type="entry name" value="F-box-like_dom_sf"/>
</dbReference>
<dbReference type="Pfam" id="PF00646">
    <property type="entry name" value="F-box"/>
    <property type="match status" value="1"/>
</dbReference>
<keyword evidence="3" id="KW-1185">Reference proteome</keyword>
<comment type="caution">
    <text evidence="2">The sequence shown here is derived from an EMBL/GenBank/DDBJ whole genome shotgun (WGS) entry which is preliminary data.</text>
</comment>
<evidence type="ECO:0000313" key="3">
    <source>
        <dbReference type="Proteomes" id="UP000187203"/>
    </source>
</evidence>
<dbReference type="OrthoDB" id="605328at2759"/>
<dbReference type="SUPFAM" id="SSF81383">
    <property type="entry name" value="F-box domain"/>
    <property type="match status" value="1"/>
</dbReference>